<evidence type="ECO:0000256" key="1">
    <source>
        <dbReference type="SAM" id="SignalP"/>
    </source>
</evidence>
<name>A0A7K1T9Q2_9BACT</name>
<dbReference type="SUPFAM" id="SSF53474">
    <property type="entry name" value="alpha/beta-Hydrolases"/>
    <property type="match status" value="2"/>
</dbReference>
<reference evidence="2 3" key="1">
    <citation type="submission" date="2019-12" db="EMBL/GenBank/DDBJ databases">
        <title>Hymenobacter sp. HMF4947 Genome sequencing and assembly.</title>
        <authorList>
            <person name="Kang H."/>
            <person name="Cha I."/>
            <person name="Kim H."/>
            <person name="Joh K."/>
        </authorList>
    </citation>
    <scope>NUCLEOTIDE SEQUENCE [LARGE SCALE GENOMIC DNA]</scope>
    <source>
        <strain evidence="2 3">HMF4947</strain>
    </source>
</reference>
<dbReference type="Gene3D" id="3.40.50.1820">
    <property type="entry name" value="alpha/beta hydrolase"/>
    <property type="match status" value="2"/>
</dbReference>
<protein>
    <recommendedName>
        <fullName evidence="4">Acetyl xylan esterase domain-containing protein</fullName>
    </recommendedName>
</protein>
<dbReference type="EMBL" id="WQKZ01000001">
    <property type="protein sequence ID" value="MVN75136.1"/>
    <property type="molecule type" value="Genomic_DNA"/>
</dbReference>
<organism evidence="2 3">
    <name type="scientific">Hymenobacter ginkgonis</name>
    <dbReference type="NCBI Taxonomy" id="2682976"/>
    <lineage>
        <taxon>Bacteria</taxon>
        <taxon>Pseudomonadati</taxon>
        <taxon>Bacteroidota</taxon>
        <taxon>Cytophagia</taxon>
        <taxon>Cytophagales</taxon>
        <taxon>Hymenobacteraceae</taxon>
        <taxon>Hymenobacter</taxon>
    </lineage>
</organism>
<dbReference type="InterPro" id="IPR050261">
    <property type="entry name" value="FrsA_esterase"/>
</dbReference>
<dbReference type="InterPro" id="IPR029058">
    <property type="entry name" value="AB_hydrolase_fold"/>
</dbReference>
<dbReference type="PANTHER" id="PTHR22946:SF8">
    <property type="entry name" value="ACETYL XYLAN ESTERASE DOMAIN-CONTAINING PROTEIN"/>
    <property type="match status" value="1"/>
</dbReference>
<comment type="caution">
    <text evidence="2">The sequence shown here is derived from an EMBL/GenBank/DDBJ whole genome shotgun (WGS) entry which is preliminary data.</text>
</comment>
<dbReference type="PANTHER" id="PTHR22946">
    <property type="entry name" value="DIENELACTONE HYDROLASE DOMAIN-CONTAINING PROTEIN-RELATED"/>
    <property type="match status" value="1"/>
</dbReference>
<dbReference type="RefSeq" id="WP_157561900.1">
    <property type="nucleotide sequence ID" value="NZ_WQKZ01000001.1"/>
</dbReference>
<evidence type="ECO:0008006" key="4">
    <source>
        <dbReference type="Google" id="ProtNLM"/>
    </source>
</evidence>
<keyword evidence="1" id="KW-0732">Signal</keyword>
<accession>A0A7K1T9Q2</accession>
<evidence type="ECO:0000313" key="2">
    <source>
        <dbReference type="EMBL" id="MVN75136.1"/>
    </source>
</evidence>
<proteinExistence type="predicted"/>
<evidence type="ECO:0000313" key="3">
    <source>
        <dbReference type="Proteomes" id="UP000441336"/>
    </source>
</evidence>
<feature type="signal peptide" evidence="1">
    <location>
        <begin position="1"/>
        <end position="20"/>
    </location>
</feature>
<gene>
    <name evidence="2" type="ORF">GO988_02225</name>
</gene>
<dbReference type="AlphaFoldDB" id="A0A7K1T9Q2"/>
<dbReference type="Proteomes" id="UP000441336">
    <property type="component" value="Unassembled WGS sequence"/>
</dbReference>
<sequence length="688" mass="73978">MHKILIVALVLLRLGAAAQAIPGKLPTPVIDWKAPATLPTYLLQQVHQQYAPRRAELDKSLTSAAGTQAYRDSARARFRRVLGPLPTRTPLRARVMGTVAQAGFRIEKISYESTPHHHVTANLYLPEGKGRRPAALLFCGHENTSKATPSYQQTARLFARNGFVVLVIDPISQGERMQLTDAAGQPLTRGGTTEHTLLNAEAALLGRSLPAEELWDNVRGLDYLLTRPEVDAARVGCLGNSGGATQTAYFMGYDDRVQVAALCSYVASGERNLTLTGPADGCVQLPGAGAAGLDVADWPIMFAPKPLLLLTGRYDFVDQTDMEATFADTRRAYAALGQPDKAAIFTYDDGHGISAPKRAAAVAWFRQWLGVGGALVLEEPTPLSLPEATLRCTTTGQVSTSFKDEESLAATHLAAARSLTQHRPAYSPEALAAVLLRQLNITSKSGVTTTTAVRDTLRLPNGQVWQGILLRQQGEPPLAARLLLPTGPTPPTRLVLWLPGQGLAATLRDSAARLAAYQRQGAAVLLADLRGLGETTDPAAFNDPKYYNQEYRTALLALHSGRPLLAQRVTDVQVLLGFIGNDNRLWQLPLLLRADGPAALVALHAAVLSPRVTKKPYTLVADAPQPPGTAPVFVPQIEQVQVSGGPPSFTYFLENPAAKDAYSSVLPGVLLHYDVADLRRALGSRLLP</sequence>
<keyword evidence="3" id="KW-1185">Reference proteome</keyword>
<feature type="chain" id="PRO_5029495293" description="Acetyl xylan esterase domain-containing protein" evidence="1">
    <location>
        <begin position="21"/>
        <end position="688"/>
    </location>
</feature>